<protein>
    <recommendedName>
        <fullName evidence="2">HD domain-containing protein</fullName>
    </recommendedName>
</protein>
<dbReference type="EMBL" id="CP053586">
    <property type="protein sequence ID" value="WNZ25621.1"/>
    <property type="molecule type" value="Genomic_DNA"/>
</dbReference>
<evidence type="ECO:0000313" key="1">
    <source>
        <dbReference type="EMBL" id="WNZ25621.1"/>
    </source>
</evidence>
<dbReference type="RefSeq" id="WP_316431776.1">
    <property type="nucleotide sequence ID" value="NZ_CP053586.1"/>
</dbReference>
<dbReference type="SUPFAM" id="SSF109604">
    <property type="entry name" value="HD-domain/PDEase-like"/>
    <property type="match status" value="1"/>
</dbReference>
<organism evidence="1">
    <name type="scientific">Leptolyngbya sp. NK1-12</name>
    <dbReference type="NCBI Taxonomy" id="2547451"/>
    <lineage>
        <taxon>Bacteria</taxon>
        <taxon>Bacillati</taxon>
        <taxon>Cyanobacteriota</taxon>
        <taxon>Cyanophyceae</taxon>
        <taxon>Leptolyngbyales</taxon>
        <taxon>Leptolyngbyaceae</taxon>
        <taxon>Leptolyngbya group</taxon>
        <taxon>Leptolyngbya</taxon>
    </lineage>
</organism>
<accession>A0AA97AK37</accession>
<dbReference type="Gene3D" id="1.10.3210.10">
    <property type="entry name" value="Hypothetical protein af1432"/>
    <property type="match status" value="1"/>
</dbReference>
<name>A0AA97AK37_9CYAN</name>
<reference evidence="1" key="1">
    <citation type="submission" date="2020-05" db="EMBL/GenBank/DDBJ databases">
        <authorList>
            <person name="Zhu T."/>
            <person name="Keshari N."/>
            <person name="Lu X."/>
        </authorList>
    </citation>
    <scope>NUCLEOTIDE SEQUENCE</scope>
    <source>
        <strain evidence="1">NK1-12</strain>
    </source>
</reference>
<dbReference type="AlphaFoldDB" id="A0AA97AK37"/>
<proteinExistence type="predicted"/>
<sequence length="215" mass="24462">MTNTIDPWHQFVAALQNDILPIYARHEDEFDYPRIHGRLHICRSIVLAEVMASLYTPFAEVDRFAIRYAVAFHDSARQDNGVDIWESASAENCFNYLRKTLAIEDVWARSISQLIVKQGTPQSINQQIADDADTLEIMRLTKLAGFKPAYLHFGQNIPELGELRESLINEAWQLIDITEQIKGRLSPRTYLEDVMALAQAYPLLAAGLHHLKAVS</sequence>
<gene>
    <name evidence="1" type="ORF">HJG54_24135</name>
</gene>
<evidence type="ECO:0008006" key="2">
    <source>
        <dbReference type="Google" id="ProtNLM"/>
    </source>
</evidence>